<name>G5BN73_HETGA</name>
<evidence type="ECO:0000256" key="8">
    <source>
        <dbReference type="ARBA" id="ARBA00022853"/>
    </source>
</evidence>
<feature type="region of interest" description="Disordered" evidence="12">
    <location>
        <begin position="393"/>
        <end position="420"/>
    </location>
</feature>
<feature type="domain" description="Histone deacetylase" evidence="13">
    <location>
        <begin position="1170"/>
        <end position="1500"/>
    </location>
</feature>
<evidence type="ECO:0000256" key="3">
    <source>
        <dbReference type="ARBA" id="ARBA00012111"/>
    </source>
</evidence>
<dbReference type="InParanoid" id="G5BN73"/>
<feature type="compositionally biased region" description="Low complexity" evidence="12">
    <location>
        <begin position="399"/>
        <end position="411"/>
    </location>
</feature>
<accession>G5BN73</accession>
<dbReference type="Gene3D" id="6.10.250.1550">
    <property type="match status" value="1"/>
</dbReference>
<dbReference type="PANTHER" id="PTHR45364">
    <property type="entry name" value="HISTONE DEACETYLASE 9-RELATED"/>
    <property type="match status" value="1"/>
</dbReference>
<protein>
    <recommendedName>
        <fullName evidence="3">histone deacetylase</fullName>
        <ecNumber evidence="3">3.5.1.98</ecNumber>
    </recommendedName>
</protein>
<keyword evidence="6" id="KW-0378">Hydrolase</keyword>
<sequence>MGTRVSPFLVRVSHVIGAGAHACAMVAVAVACGLATPSRVWGQPVSGCVWTPTTEPWGDGSPPPGTAATLSAMGTTEASERAGAQVRAVWTGPGPASILRRACGAWSELSSALSVQCAVCAVWAARLPAPPPSRGALKPGGDEGRRGPAVVLPARWPPRIRTRCVRSNPHLSPGVLLPRTGVLWVQSRHELSHRVGNWAEEEFTEPRGRGGGPPSVLAPGFCPAVPERRLHVAPHHHSGPTVTRESRASATVRPQPRAPPGMLLVPKAQGPLEVLQTTHDTEPPLSADGVAGREPSLEILPRTPLRSIPVAGEPAPTAPPAPHFPQRAVGVQSLHPHPAPALCLLPSAWPELPPSCAPRAGPVPLHLSPVPYPEASRPSWRGEKRLEVKPALPGAMPSAVGPGVRRGAPAGPIDPVDPTDPVLRERQLQQELAALKQQQQLQKQLLFAEFQKQHAPLTRQHEAPLQKHLQQQQERLAAQRQRDLEQQRQREQQRQEELERQRLEQQLLVLRHKEKSKESAIASTEVKLRLQEFLLSKSKEPTPGGLNHSLPQHPKCWGAHHASLDQSSPPQSGPPGTPPSYKLPLLGPYDSRDDFPLRKTASEPNLKVRSRLKQKVAERRSSPLLRRKDGAVVSTFKKRAVGIAGAGPGGEGSRSPILGGRVDGQGRPSDSRFSAAPSVCNSAPGSGPSSPNSSHGTIAENGFAGSVPNIPTEVGRRARGPGPGCARPLVAQRRPQLPSACLRSSDAPAAPGPGPSQFSLYTSPSLPNISLGLQATVTVSNSHLTMLPQHRALALDAAPSQFSLYTSPSLPNISLGLQATVTVSNSHLTASPKLATQQEAERQALQALQPGGPLTGKFTSTSSIPGCLLGVALEGDVGTHGHASLLQHVLLLEQARQQSTLIAVPIHGQSPLVTGERVATSMRTAGKLPRHRPLSRTQSSPLPQSPQALQQLVTQQQFLERQKQQQLQLGKILTKTGELPRPPTTHPEETEEELTEQQEALLGEGALAVPREGSTESESTQEDLEEEEEEEEEEAEEDGEDGCVQAQDPAGDSGPEEGPDLEEPGAGYTEVPFHPVPSLGALVPCALQCPALRCLFTDAQQLPPLHVYQAPLSLAAVPHQALGRTQSSPAAPGGVKSPPDPPTKHLFTTGVVYDTFMLKHQCVCGNTHVHPEHAGRIQSIWSRLQETGLLGRCEVQSPTQPLTTPQRVRGRKATLDEIQTVHSEFHTLLYGTSPLNRQKLDSKKLLGPISQKMYAVLPCGGIGVDSDTVWNEMHSSSAVRMAVGCLLELAFKVAVGELKNGFAIIRPPGHHAEQSTAMGFCFFNSVAITAKLLQQKLNVGKVLIVDWDIHHGNGTQQAFYSDPSVLYISLHRYDHGNFFPGSGAPEEVGGGPGVGYNVNVAWTGGVDPPIGDVEYLTAFRTVVMPIAQEFAPDVVLVSAGFDAVEGHLSPLGGYSVTARCFGHLTRQLMTLAGGRVVLALEGGHDLTAICDASEACVSALLSVELQPLDEAVLQQKPNVNAVATLEKVIEIQGKHWSCVQRFSAGLGCSLREAQAGEAEEAETVSAMALLSVGAEQAQASAREHSPRPAEEPMEQEPAL</sequence>
<keyword evidence="5" id="KW-0479">Metal-binding</keyword>
<feature type="region of interest" description="Disordered" evidence="12">
    <location>
        <begin position="539"/>
        <end position="624"/>
    </location>
</feature>
<dbReference type="PROSITE" id="PS51257">
    <property type="entry name" value="PROKAR_LIPOPROTEIN"/>
    <property type="match status" value="1"/>
</dbReference>
<feature type="compositionally biased region" description="Low complexity" evidence="12">
    <location>
        <begin position="935"/>
        <end position="945"/>
    </location>
</feature>
<feature type="compositionally biased region" description="Acidic residues" evidence="12">
    <location>
        <begin position="1054"/>
        <end position="1063"/>
    </location>
</feature>
<evidence type="ECO:0000313" key="16">
    <source>
        <dbReference type="Proteomes" id="UP000006813"/>
    </source>
</evidence>
<feature type="region of interest" description="Disordered" evidence="12">
    <location>
        <begin position="737"/>
        <end position="756"/>
    </location>
</feature>
<dbReference type="Proteomes" id="UP000006813">
    <property type="component" value="Unassembled WGS sequence"/>
</dbReference>
<dbReference type="InterPro" id="IPR037138">
    <property type="entry name" value="His_deacetylse_dom_sf"/>
</dbReference>
<feature type="region of interest" description="Disordered" evidence="12">
    <location>
        <begin position="233"/>
        <end position="263"/>
    </location>
</feature>
<gene>
    <name evidence="15" type="ORF">GW7_07827</name>
</gene>
<feature type="compositionally biased region" description="Basic and acidic residues" evidence="12">
    <location>
        <begin position="590"/>
        <end position="601"/>
    </location>
</feature>
<evidence type="ECO:0000256" key="11">
    <source>
        <dbReference type="ARBA" id="ARBA00023242"/>
    </source>
</evidence>
<keyword evidence="9" id="KW-0805">Transcription regulation</keyword>
<dbReference type="EMBL" id="JH171123">
    <property type="protein sequence ID" value="EHB10734.1"/>
    <property type="molecule type" value="Genomic_DNA"/>
</dbReference>
<feature type="region of interest" description="Disordered" evidence="12">
    <location>
        <begin position="461"/>
        <end position="493"/>
    </location>
</feature>
<keyword evidence="4" id="KW-0678">Repressor</keyword>
<dbReference type="eggNOG" id="KOG1343">
    <property type="taxonomic scope" value="Eukaryota"/>
</dbReference>
<dbReference type="Gene3D" id="3.40.800.20">
    <property type="entry name" value="Histone deacetylase domain"/>
    <property type="match status" value="1"/>
</dbReference>
<dbReference type="PRINTS" id="PR01270">
    <property type="entry name" value="HDASUPER"/>
</dbReference>
<evidence type="ECO:0000256" key="2">
    <source>
        <dbReference type="ARBA" id="ARBA00007738"/>
    </source>
</evidence>
<feature type="region of interest" description="Disordered" evidence="12">
    <location>
        <begin position="1575"/>
        <end position="1599"/>
    </location>
</feature>
<dbReference type="Pfam" id="PF00850">
    <property type="entry name" value="Hist_deacetyl"/>
    <property type="match status" value="1"/>
</dbReference>
<keyword evidence="7" id="KW-0862">Zinc</keyword>
<evidence type="ECO:0000259" key="13">
    <source>
        <dbReference type="Pfam" id="PF00850"/>
    </source>
</evidence>
<dbReference type="FunCoup" id="G5BN73">
    <property type="interactions" value="1576"/>
</dbReference>
<evidence type="ECO:0000313" key="15">
    <source>
        <dbReference type="EMBL" id="EHB10734.1"/>
    </source>
</evidence>
<evidence type="ECO:0000256" key="10">
    <source>
        <dbReference type="ARBA" id="ARBA00023163"/>
    </source>
</evidence>
<reference evidence="15 16" key="1">
    <citation type="journal article" date="2011" name="Nature">
        <title>Genome sequencing reveals insights into physiology and longevity of the naked mole rat.</title>
        <authorList>
            <person name="Kim E.B."/>
            <person name="Fang X."/>
            <person name="Fushan A.A."/>
            <person name="Huang Z."/>
            <person name="Lobanov A.V."/>
            <person name="Han L."/>
            <person name="Marino S.M."/>
            <person name="Sun X."/>
            <person name="Turanov A.A."/>
            <person name="Yang P."/>
            <person name="Yim S.H."/>
            <person name="Zhao X."/>
            <person name="Kasaikina M.V."/>
            <person name="Stoletzki N."/>
            <person name="Peng C."/>
            <person name="Polak P."/>
            <person name="Xiong Z."/>
            <person name="Kiezun A."/>
            <person name="Zhu Y."/>
            <person name="Chen Y."/>
            <person name="Kryukov G.V."/>
            <person name="Zhang Q."/>
            <person name="Peshkin L."/>
            <person name="Yang L."/>
            <person name="Bronson R.T."/>
            <person name="Buffenstein R."/>
            <person name="Wang B."/>
            <person name="Han C."/>
            <person name="Li Q."/>
            <person name="Chen L."/>
            <person name="Zhao W."/>
            <person name="Sunyaev S.R."/>
            <person name="Park T.J."/>
            <person name="Zhang G."/>
            <person name="Wang J."/>
            <person name="Gladyshev V.N."/>
        </authorList>
    </citation>
    <scope>NUCLEOTIDE SEQUENCE [LARGE SCALE GENOMIC DNA]</scope>
</reference>
<proteinExistence type="inferred from homology"/>
<evidence type="ECO:0000256" key="4">
    <source>
        <dbReference type="ARBA" id="ARBA00022491"/>
    </source>
</evidence>
<comment type="similarity">
    <text evidence="2">Belongs to the histone deacetylase family. HD type 2 subfamily.</text>
</comment>
<dbReference type="GO" id="GO:0005634">
    <property type="term" value="C:nucleus"/>
    <property type="evidence" value="ECO:0007669"/>
    <property type="project" value="UniProtKB-SubCell"/>
</dbReference>
<feature type="region of interest" description="Disordered" evidence="12">
    <location>
        <begin position="644"/>
        <end position="729"/>
    </location>
</feature>
<dbReference type="EC" id="3.5.1.98" evidence="3"/>
<evidence type="ECO:0000256" key="9">
    <source>
        <dbReference type="ARBA" id="ARBA00023015"/>
    </source>
</evidence>
<dbReference type="Pfam" id="PF12203">
    <property type="entry name" value="HDAC4_Gln"/>
    <property type="match status" value="1"/>
</dbReference>
<feature type="compositionally biased region" description="Low complexity" evidence="12">
    <location>
        <begin position="469"/>
        <end position="479"/>
    </location>
</feature>
<feature type="region of interest" description="Disordered" evidence="12">
    <location>
        <begin position="1123"/>
        <end position="1144"/>
    </location>
</feature>
<feature type="region of interest" description="Disordered" evidence="12">
    <location>
        <begin position="916"/>
        <end position="945"/>
    </location>
</feature>
<feature type="compositionally biased region" description="Acidic residues" evidence="12">
    <location>
        <begin position="1019"/>
        <end position="1041"/>
    </location>
</feature>
<dbReference type="GO" id="GO:0046872">
    <property type="term" value="F:metal ion binding"/>
    <property type="evidence" value="ECO:0007669"/>
    <property type="project" value="UniProtKB-KW"/>
</dbReference>
<feature type="domain" description="Histone deacetylase glutamine rich N-terminal" evidence="14">
    <location>
        <begin position="419"/>
        <end position="507"/>
    </location>
</feature>
<feature type="compositionally biased region" description="Basic and acidic residues" evidence="12">
    <location>
        <begin position="480"/>
        <end position="493"/>
    </location>
</feature>
<feature type="compositionally biased region" description="Basic and acidic residues" evidence="12">
    <location>
        <begin position="1581"/>
        <end position="1590"/>
    </location>
</feature>
<keyword evidence="8" id="KW-0156">Chromatin regulator</keyword>
<dbReference type="InterPro" id="IPR000286">
    <property type="entry name" value="HDACs"/>
</dbReference>
<evidence type="ECO:0000256" key="12">
    <source>
        <dbReference type="SAM" id="MobiDB-lite"/>
    </source>
</evidence>
<dbReference type="InterPro" id="IPR024643">
    <property type="entry name" value="Hist_deacetylase_Gln_rich_N"/>
</dbReference>
<feature type="compositionally biased region" description="Low complexity" evidence="12">
    <location>
        <begin position="681"/>
        <end position="694"/>
    </location>
</feature>
<dbReference type="InterPro" id="IPR023801">
    <property type="entry name" value="His_deacetylse_dom"/>
</dbReference>
<evidence type="ECO:0000256" key="5">
    <source>
        <dbReference type="ARBA" id="ARBA00022723"/>
    </source>
</evidence>
<dbReference type="STRING" id="10181.G5BN73"/>
<evidence type="ECO:0000259" key="14">
    <source>
        <dbReference type="Pfam" id="PF12203"/>
    </source>
</evidence>
<feature type="region of interest" description="Disordered" evidence="12">
    <location>
        <begin position="971"/>
        <end position="1072"/>
    </location>
</feature>
<evidence type="ECO:0000256" key="6">
    <source>
        <dbReference type="ARBA" id="ARBA00022801"/>
    </source>
</evidence>
<evidence type="ECO:0000256" key="1">
    <source>
        <dbReference type="ARBA" id="ARBA00004123"/>
    </source>
</evidence>
<dbReference type="PANTHER" id="PTHR45364:SF12">
    <property type="entry name" value="HISTONE DEACETYLASE"/>
    <property type="match status" value="1"/>
</dbReference>
<evidence type="ECO:0000256" key="7">
    <source>
        <dbReference type="ARBA" id="ARBA00022833"/>
    </source>
</evidence>
<dbReference type="InterPro" id="IPR023696">
    <property type="entry name" value="Ureohydrolase_dom_sf"/>
</dbReference>
<comment type="subcellular location">
    <subcellularLocation>
        <location evidence="1">Nucleus</location>
    </subcellularLocation>
</comment>
<dbReference type="FunFam" id="3.40.800.20:FF:000002">
    <property type="entry name" value="Histone deacetylase"/>
    <property type="match status" value="1"/>
</dbReference>
<dbReference type="SUPFAM" id="SSF52768">
    <property type="entry name" value="Arginase/deacetylase"/>
    <property type="match status" value="1"/>
</dbReference>
<keyword evidence="10" id="KW-0804">Transcription</keyword>
<keyword evidence="11" id="KW-0539">Nucleus</keyword>
<dbReference type="CDD" id="cd10149">
    <property type="entry name" value="ClassIIa_HDAC_Gln-rich-N"/>
    <property type="match status" value="1"/>
</dbReference>
<organism evidence="15 16">
    <name type="scientific">Heterocephalus glaber</name>
    <name type="common">Naked mole rat</name>
    <dbReference type="NCBI Taxonomy" id="10181"/>
    <lineage>
        <taxon>Eukaryota</taxon>
        <taxon>Metazoa</taxon>
        <taxon>Chordata</taxon>
        <taxon>Craniata</taxon>
        <taxon>Vertebrata</taxon>
        <taxon>Euteleostomi</taxon>
        <taxon>Mammalia</taxon>
        <taxon>Eutheria</taxon>
        <taxon>Euarchontoglires</taxon>
        <taxon>Glires</taxon>
        <taxon>Rodentia</taxon>
        <taxon>Hystricomorpha</taxon>
        <taxon>Bathyergidae</taxon>
        <taxon>Heterocephalus</taxon>
    </lineage>
</organism>
<dbReference type="GO" id="GO:0141221">
    <property type="term" value="F:histone deacetylase activity, hydrolytic mechanism"/>
    <property type="evidence" value="ECO:0007669"/>
    <property type="project" value="UniProtKB-EC"/>
</dbReference>
<feature type="compositionally biased region" description="Basic and acidic residues" evidence="12">
    <location>
        <begin position="615"/>
        <end position="624"/>
    </location>
</feature>